<organism evidence="2 3">
    <name type="scientific">Hibiscus sabdariffa</name>
    <name type="common">roselle</name>
    <dbReference type="NCBI Taxonomy" id="183260"/>
    <lineage>
        <taxon>Eukaryota</taxon>
        <taxon>Viridiplantae</taxon>
        <taxon>Streptophyta</taxon>
        <taxon>Embryophyta</taxon>
        <taxon>Tracheophyta</taxon>
        <taxon>Spermatophyta</taxon>
        <taxon>Magnoliopsida</taxon>
        <taxon>eudicotyledons</taxon>
        <taxon>Gunneridae</taxon>
        <taxon>Pentapetalae</taxon>
        <taxon>rosids</taxon>
        <taxon>malvids</taxon>
        <taxon>Malvales</taxon>
        <taxon>Malvaceae</taxon>
        <taxon>Malvoideae</taxon>
        <taxon>Hibiscus</taxon>
    </lineage>
</organism>
<evidence type="ECO:0000313" key="2">
    <source>
        <dbReference type="EMBL" id="KAK8575098.1"/>
    </source>
</evidence>
<reference evidence="2 3" key="1">
    <citation type="journal article" date="2024" name="G3 (Bethesda)">
        <title>Genome assembly of Hibiscus sabdariffa L. provides insights into metabolisms of medicinal natural products.</title>
        <authorList>
            <person name="Kim T."/>
        </authorList>
    </citation>
    <scope>NUCLEOTIDE SEQUENCE [LARGE SCALE GENOMIC DNA]</scope>
    <source>
        <strain evidence="2">TK-2024</strain>
        <tissue evidence="2">Old leaves</tissue>
    </source>
</reference>
<feature type="region of interest" description="Disordered" evidence="1">
    <location>
        <begin position="120"/>
        <end position="145"/>
    </location>
</feature>
<gene>
    <name evidence="2" type="ORF">V6N12_062775</name>
</gene>
<name>A0ABR2F9Y0_9ROSI</name>
<dbReference type="Proteomes" id="UP001472677">
    <property type="component" value="Unassembled WGS sequence"/>
</dbReference>
<comment type="caution">
    <text evidence="2">The sequence shown here is derived from an EMBL/GenBank/DDBJ whole genome shotgun (WGS) entry which is preliminary data.</text>
</comment>
<protein>
    <recommendedName>
        <fullName evidence="4">DUF4283 domain-containing protein</fullName>
    </recommendedName>
</protein>
<dbReference type="EMBL" id="JBBPBM010000007">
    <property type="protein sequence ID" value="KAK8575098.1"/>
    <property type="molecule type" value="Genomic_DNA"/>
</dbReference>
<keyword evidence="3" id="KW-1185">Reference proteome</keyword>
<evidence type="ECO:0000256" key="1">
    <source>
        <dbReference type="SAM" id="MobiDB-lite"/>
    </source>
</evidence>
<evidence type="ECO:0000313" key="3">
    <source>
        <dbReference type="Proteomes" id="UP001472677"/>
    </source>
</evidence>
<proteinExistence type="predicted"/>
<accession>A0ABR2F9Y0</accession>
<evidence type="ECO:0008006" key="4">
    <source>
        <dbReference type="Google" id="ProtNLM"/>
    </source>
</evidence>
<sequence>MAAITPQTIYSNTRAFACILSNTPTHTARLIYTLVASEPESSNCLNYTESSKQRESPLDPMAQYEGSDTTLMDNSTQSLREDHRSTLACETMTYNRLVVQITLIGLRPLDYVLRRERRKQRDYKSTSVPQENSEKGRRSSPTDVVDGLSVEPRVMCRVEGSVTEDSLLVFQRCSIGWCRNPISNSSLAEEMRQEKFSEVHVMQLAGPRVLLIFDSIEGSALECRRVWISVFGVLVHVWSDDTFERLVPHWGSVIVLEEATAEPSSFERAGGRQFSATESREVGLEVMAEDEATANAVVSKDLLIAKSDEADVEGVRWRGNGLWNGQEEASNIIVPTGDSEQLVDVVVVCVGPGFEGSNTEVKVANNNSRKVRLLSDIINSLQAPEEKRKAAKKGRGRPCKSAVSNAQIVDISLSDLDLQRIEMVFLGSLTEPCCCGGDFNDVLSLEERRRCVGDLRTLAGFVSFVEEAGLLDIPAAGKVFIWYGAGSKKASMPVTILEKLRRLKGFLKVWNCESFGSVDLQIEVTTNLLNDLDERVGAWKRFRKLGDNYKGICGSSLNIVR</sequence>